<dbReference type="EMBL" id="JAGHQM010001650">
    <property type="protein sequence ID" value="KAH0553010.1"/>
    <property type="molecule type" value="Genomic_DNA"/>
</dbReference>
<evidence type="ECO:0000313" key="4">
    <source>
        <dbReference type="Proteomes" id="UP000750711"/>
    </source>
</evidence>
<dbReference type="SUPFAM" id="SSF56112">
    <property type="entry name" value="Protein kinase-like (PK-like)"/>
    <property type="match status" value="1"/>
</dbReference>
<comment type="catalytic activity">
    <reaction evidence="2">
        <text>N(6)-D-ribulosyl-L-lysyl-[protein] + ATP = N(6)-(3-O-phospho-D-ribulosyl)-L-lysyl-[protein] + ADP + H(+)</text>
        <dbReference type="Rhea" id="RHEA:48432"/>
        <dbReference type="Rhea" id="RHEA-COMP:12103"/>
        <dbReference type="Rhea" id="RHEA-COMP:12104"/>
        <dbReference type="ChEBI" id="CHEBI:15378"/>
        <dbReference type="ChEBI" id="CHEBI:30616"/>
        <dbReference type="ChEBI" id="CHEBI:90418"/>
        <dbReference type="ChEBI" id="CHEBI:90420"/>
        <dbReference type="ChEBI" id="CHEBI:456216"/>
        <dbReference type="EC" id="2.7.1.172"/>
    </reaction>
    <physiologicalReaction direction="left-to-right" evidence="2">
        <dbReference type="Rhea" id="RHEA:48433"/>
    </physiologicalReaction>
</comment>
<dbReference type="PANTHER" id="PTHR12149:SF8">
    <property type="entry name" value="PROTEIN-RIBULOSAMINE 3-KINASE"/>
    <property type="match status" value="1"/>
</dbReference>
<dbReference type="PANTHER" id="PTHR12149">
    <property type="entry name" value="FRUCTOSAMINE 3 KINASE-RELATED PROTEIN"/>
    <property type="match status" value="1"/>
</dbReference>
<evidence type="ECO:0000313" key="3">
    <source>
        <dbReference type="EMBL" id="KAH0553010.1"/>
    </source>
</evidence>
<reference evidence="3" key="1">
    <citation type="submission" date="2021-03" db="EMBL/GenBank/DDBJ databases">
        <title>Comparative genomics and phylogenomic investigation of the class Geoglossomycetes provide insights into ecological specialization and systematics.</title>
        <authorList>
            <person name="Melie T."/>
            <person name="Pirro S."/>
            <person name="Miller A.N."/>
            <person name="Quandt A."/>
        </authorList>
    </citation>
    <scope>NUCLEOTIDE SEQUENCE</scope>
    <source>
        <strain evidence="3">CAQ_001_2017</strain>
    </source>
</reference>
<dbReference type="EC" id="2.7.1.172" evidence="1"/>
<comment type="caution">
    <text evidence="3">The sequence shown here is derived from an EMBL/GenBank/DDBJ whole genome shotgun (WGS) entry which is preliminary data.</text>
</comment>
<dbReference type="Proteomes" id="UP000750711">
    <property type="component" value="Unassembled WGS sequence"/>
</dbReference>
<accession>A0A9P8IGN9</accession>
<proteinExistence type="predicted"/>
<gene>
    <name evidence="3" type="ORF">GP486_006795</name>
</gene>
<dbReference type="Gene3D" id="3.90.1200.10">
    <property type="match status" value="1"/>
</dbReference>
<sequence>EAEGEGGSDLMRTHYSCETGMYRFIPHHVPRPVAVGTYKSRPNVHFFLMEYVEMIDGDIPPPEPIIRPIVTLHRESLGKSPDGKFGSSVNSWFGHLVLPSVWEDSWEVWWTNHMKAVLAREETRRGPHTPEDKELVETYISKVLPRYLRPLETDGRSVTPCLVHTDLWPGNFKFKPDDETVIIFDSNTLWAHNERKPVLSTVVALFSNRRQ</sequence>
<organism evidence="3 4">
    <name type="scientific">Trichoglossum hirsutum</name>
    <dbReference type="NCBI Taxonomy" id="265104"/>
    <lineage>
        <taxon>Eukaryota</taxon>
        <taxon>Fungi</taxon>
        <taxon>Dikarya</taxon>
        <taxon>Ascomycota</taxon>
        <taxon>Pezizomycotina</taxon>
        <taxon>Geoglossomycetes</taxon>
        <taxon>Geoglossales</taxon>
        <taxon>Geoglossaceae</taxon>
        <taxon>Trichoglossum</taxon>
    </lineage>
</organism>
<dbReference type="InterPro" id="IPR016477">
    <property type="entry name" value="Fructo-/Ketosamine-3-kinase"/>
</dbReference>
<dbReference type="GO" id="GO:0102193">
    <property type="term" value="F:protein-ribulosamine 3-kinase activity"/>
    <property type="evidence" value="ECO:0007669"/>
    <property type="project" value="UniProtKB-EC"/>
</dbReference>
<dbReference type="InterPro" id="IPR011009">
    <property type="entry name" value="Kinase-like_dom_sf"/>
</dbReference>
<feature type="non-terminal residue" evidence="3">
    <location>
        <position position="1"/>
    </location>
</feature>
<name>A0A9P8IGN9_9PEZI</name>
<dbReference type="Pfam" id="PF03881">
    <property type="entry name" value="Fructosamin_kin"/>
    <property type="match status" value="1"/>
</dbReference>
<keyword evidence="4" id="KW-1185">Reference proteome</keyword>
<protein>
    <recommendedName>
        <fullName evidence="1">protein-ribulosamine 3-kinase</fullName>
        <ecNumber evidence="1">2.7.1.172</ecNumber>
    </recommendedName>
</protein>
<evidence type="ECO:0000256" key="1">
    <source>
        <dbReference type="ARBA" id="ARBA00011961"/>
    </source>
</evidence>
<dbReference type="AlphaFoldDB" id="A0A9P8IGN9"/>
<evidence type="ECO:0000256" key="2">
    <source>
        <dbReference type="ARBA" id="ARBA00048655"/>
    </source>
</evidence>